<organism evidence="2 3">
    <name type="scientific">Paenibacillus hodogayensis</name>
    <dbReference type="NCBI Taxonomy" id="279208"/>
    <lineage>
        <taxon>Bacteria</taxon>
        <taxon>Bacillati</taxon>
        <taxon>Bacillota</taxon>
        <taxon>Bacilli</taxon>
        <taxon>Bacillales</taxon>
        <taxon>Paenibacillaceae</taxon>
        <taxon>Paenibacillus</taxon>
    </lineage>
</organism>
<keyword evidence="1" id="KW-0812">Transmembrane</keyword>
<feature type="transmembrane region" description="Helical" evidence="1">
    <location>
        <begin position="6"/>
        <end position="24"/>
    </location>
</feature>
<proteinExistence type="predicted"/>
<accession>A0ABV5VY12</accession>
<evidence type="ECO:0000313" key="2">
    <source>
        <dbReference type="EMBL" id="MFB9753082.1"/>
    </source>
</evidence>
<protein>
    <submittedName>
        <fullName evidence="2">Uncharacterized protein</fullName>
    </submittedName>
</protein>
<dbReference type="Proteomes" id="UP001589619">
    <property type="component" value="Unassembled WGS sequence"/>
</dbReference>
<comment type="caution">
    <text evidence="2">The sequence shown here is derived from an EMBL/GenBank/DDBJ whole genome shotgun (WGS) entry which is preliminary data.</text>
</comment>
<keyword evidence="1" id="KW-1133">Transmembrane helix</keyword>
<reference evidence="2 3" key="1">
    <citation type="submission" date="2024-09" db="EMBL/GenBank/DDBJ databases">
        <authorList>
            <person name="Sun Q."/>
            <person name="Mori K."/>
        </authorList>
    </citation>
    <scope>NUCLEOTIDE SEQUENCE [LARGE SCALE GENOMIC DNA]</scope>
    <source>
        <strain evidence="2 3">JCM 12520</strain>
    </source>
</reference>
<sequence>MNVLFPVFGFIVVAVSSLCIFISVENNRRTRQFFQEKRAVQEQASSASNGEAVHATY</sequence>
<keyword evidence="3" id="KW-1185">Reference proteome</keyword>
<gene>
    <name evidence="2" type="ORF">ACFFNY_16070</name>
</gene>
<evidence type="ECO:0000313" key="3">
    <source>
        <dbReference type="Proteomes" id="UP001589619"/>
    </source>
</evidence>
<name>A0ABV5VY12_9BACL</name>
<dbReference type="RefSeq" id="WP_344902416.1">
    <property type="nucleotide sequence ID" value="NZ_BAAAYO010000001.1"/>
</dbReference>
<keyword evidence="1" id="KW-0472">Membrane</keyword>
<dbReference type="EMBL" id="JBHMAG010000012">
    <property type="protein sequence ID" value="MFB9753082.1"/>
    <property type="molecule type" value="Genomic_DNA"/>
</dbReference>
<evidence type="ECO:0000256" key="1">
    <source>
        <dbReference type="SAM" id="Phobius"/>
    </source>
</evidence>